<name>A0ABY0FI59_9BACT</name>
<comment type="caution">
    <text evidence="2">The sequence shown here is derived from an EMBL/GenBank/DDBJ whole genome shotgun (WGS) entry which is preliminary data.</text>
</comment>
<organism evidence="2 3">
    <name type="scientific">Candidatus Nanogingivalis gingivitcus</name>
    <dbReference type="NCBI Taxonomy" id="2171992"/>
    <lineage>
        <taxon>Bacteria</taxon>
        <taxon>Candidatus Saccharimonadota</taxon>
        <taxon>Candidatus Nanosyncoccalia</taxon>
        <taxon>Candidatus Nanogingivales</taxon>
        <taxon>Candidatus Nanogingivalaceae</taxon>
        <taxon>Candidatus Nanogingivalis</taxon>
    </lineage>
</organism>
<keyword evidence="3" id="KW-1185">Reference proteome</keyword>
<dbReference type="Proteomes" id="UP001190925">
    <property type="component" value="Unassembled WGS sequence"/>
</dbReference>
<feature type="transmembrane region" description="Helical" evidence="1">
    <location>
        <begin position="25"/>
        <end position="41"/>
    </location>
</feature>
<evidence type="ECO:0000313" key="3">
    <source>
        <dbReference type="Proteomes" id="UP001190925"/>
    </source>
</evidence>
<reference evidence="2 3" key="2">
    <citation type="journal article" date="2020" name="Cell Rep.">
        <title>Acquisition and Adaptation of Ultra-small Parasitic Reduced Genome Bacteria to Mammalian Hosts.</title>
        <authorList>
            <person name="McLean J.S."/>
            <person name="Bor B."/>
            <person name="Kerns K.A."/>
            <person name="Liu Q."/>
            <person name="To T.T."/>
            <person name="Solden L."/>
            <person name="Hendrickson E.L."/>
            <person name="Wrighton K."/>
            <person name="Shi W."/>
            <person name="He X."/>
        </authorList>
    </citation>
    <scope>NUCLEOTIDE SEQUENCE [LARGE SCALE GENOMIC DNA]</scope>
    <source>
        <strain evidence="2 3">TM7_CMJM_G6_1_HOT_870</strain>
    </source>
</reference>
<gene>
    <name evidence="2" type="ORF">G6CMJM_00300</name>
</gene>
<keyword evidence="1" id="KW-0812">Transmembrane</keyword>
<dbReference type="EMBL" id="PRLK01000004">
    <property type="protein sequence ID" value="RYC72651.1"/>
    <property type="molecule type" value="Genomic_DNA"/>
</dbReference>
<evidence type="ECO:0000256" key="1">
    <source>
        <dbReference type="SAM" id="Phobius"/>
    </source>
</evidence>
<reference evidence="2 3" key="1">
    <citation type="journal article" date="2018" name="bioRxiv">
        <title>Evidence of independent acquisition and adaption of ultra-small bacteria to human hosts across the highly diverse yet reduced genomes of the phylum Saccharibacteria.</title>
        <authorList>
            <person name="McLean J.S."/>
            <person name="Bor B."/>
            <person name="To T.T."/>
            <person name="Liu Q."/>
            <person name="Kearns K.A."/>
            <person name="Solden L.M."/>
            <person name="Wrighton K.C."/>
            <person name="He X."/>
            <person name="Shi W."/>
        </authorList>
    </citation>
    <scope>NUCLEOTIDE SEQUENCE [LARGE SCALE GENOMIC DNA]</scope>
    <source>
        <strain evidence="2 3">TM7_CMJM_G6_1_HOT_870</strain>
    </source>
</reference>
<evidence type="ECO:0000313" key="2">
    <source>
        <dbReference type="EMBL" id="RYC72651.1"/>
    </source>
</evidence>
<evidence type="ECO:0008006" key="4">
    <source>
        <dbReference type="Google" id="ProtNLM"/>
    </source>
</evidence>
<keyword evidence="1" id="KW-1133">Transmembrane helix</keyword>
<protein>
    <recommendedName>
        <fullName evidence="4">Organic solvent tolerance-like N-terminal domain-containing protein</fullName>
    </recommendedName>
</protein>
<proteinExistence type="predicted"/>
<dbReference type="RefSeq" id="WP_129718717.1">
    <property type="nucleotide sequence ID" value="NZ_PRLK01000004.1"/>
</dbReference>
<sequence length="174" mass="19497">MKNYEKQKRQQYETHKKLNRRGKKVLGMLAASLMIGGYAYSSNDASTHNIKYDSRFKMQSNEGLVGTGMDLNRLEKISSNGGTIELDDGESIRATIGHYNMEKGSGNHTAIATAKEKVKLHLSGDVYRYGNQIVAENSNLKDTTNNESLVVENKYGSHIVLDNFDNDFKADKQQ</sequence>
<keyword evidence="1" id="KW-0472">Membrane</keyword>
<accession>A0ABY0FI59</accession>